<dbReference type="Gene3D" id="3.90.550.10">
    <property type="entry name" value="Spore Coat Polysaccharide Biosynthesis Protein SpsA, Chain A"/>
    <property type="match status" value="1"/>
</dbReference>
<reference evidence="14" key="2">
    <citation type="submission" date="2025-09" db="UniProtKB">
        <authorList>
            <consortium name="Ensembl"/>
        </authorList>
    </citation>
    <scope>IDENTIFICATION</scope>
</reference>
<dbReference type="GeneTree" id="ENSGT00390000006679"/>
<evidence type="ECO:0000256" key="9">
    <source>
        <dbReference type="ARBA" id="ARBA00023136"/>
    </source>
</evidence>
<evidence type="ECO:0000256" key="8">
    <source>
        <dbReference type="ARBA" id="ARBA00023034"/>
    </source>
</evidence>
<feature type="compositionally biased region" description="Pro residues" evidence="11">
    <location>
        <begin position="67"/>
        <end position="76"/>
    </location>
</feature>
<keyword evidence="4" id="KW-0808">Transferase</keyword>
<keyword evidence="3" id="KW-0328">Glycosyltransferase</keyword>
<organism evidence="14 15">
    <name type="scientific">Crocodylus porosus</name>
    <name type="common">Saltwater crocodile</name>
    <name type="synonym">Estuarine crocodile</name>
    <dbReference type="NCBI Taxonomy" id="8502"/>
    <lineage>
        <taxon>Eukaryota</taxon>
        <taxon>Metazoa</taxon>
        <taxon>Chordata</taxon>
        <taxon>Craniata</taxon>
        <taxon>Vertebrata</taxon>
        <taxon>Euteleostomi</taxon>
        <taxon>Archelosauria</taxon>
        <taxon>Archosauria</taxon>
        <taxon>Crocodylia</taxon>
        <taxon>Longirostres</taxon>
        <taxon>Crocodylidae</taxon>
        <taxon>Crocodylus</taxon>
    </lineage>
</organism>
<dbReference type="GO" id="GO:0007283">
    <property type="term" value="P:spermatogenesis"/>
    <property type="evidence" value="ECO:0007669"/>
    <property type="project" value="Ensembl"/>
</dbReference>
<evidence type="ECO:0000256" key="1">
    <source>
        <dbReference type="ARBA" id="ARBA00004323"/>
    </source>
</evidence>
<dbReference type="InterPro" id="IPR001173">
    <property type="entry name" value="Glyco_trans_2-like"/>
</dbReference>
<keyword evidence="6" id="KW-0735">Signal-anchor</keyword>
<dbReference type="GO" id="GO:0061744">
    <property type="term" value="P:motor behavior"/>
    <property type="evidence" value="ECO:0007669"/>
    <property type="project" value="Ensembl"/>
</dbReference>
<evidence type="ECO:0000259" key="13">
    <source>
        <dbReference type="Pfam" id="PF00535"/>
    </source>
</evidence>
<dbReference type="PANTHER" id="PTHR15046">
    <property type="entry name" value="GLYCO_TRANS_2-LIKE DOMAIN-CONTAINING PROTEIN"/>
    <property type="match status" value="1"/>
</dbReference>
<dbReference type="CDD" id="cd00761">
    <property type="entry name" value="Glyco_tranf_GTA_type"/>
    <property type="match status" value="1"/>
</dbReference>
<dbReference type="PANTHER" id="PTHR15046:SF1">
    <property type="entry name" value="BETA-1,4 N-ACETYLGALACTOSAMINYLTRANSFERASE 1"/>
    <property type="match status" value="1"/>
</dbReference>
<evidence type="ECO:0000256" key="3">
    <source>
        <dbReference type="ARBA" id="ARBA00022676"/>
    </source>
</evidence>
<dbReference type="FunFam" id="3.90.550.10:FF:000076">
    <property type="entry name" value="Beta-1,4 N-acetylgalactosaminyltransferase"/>
    <property type="match status" value="1"/>
</dbReference>
<dbReference type="GO" id="GO:0007033">
    <property type="term" value="P:vacuole organization"/>
    <property type="evidence" value="ECO:0007669"/>
    <property type="project" value="Ensembl"/>
</dbReference>
<keyword evidence="7 12" id="KW-1133">Transmembrane helix</keyword>
<keyword evidence="10" id="KW-1015">Disulfide bond</keyword>
<sequence>MLGFNTVCMPAPAQGHCRTLLAEGEGAWSQARRVGIREGLSPALLHPTEWGVPAPPPGAGDGHWKPRQPPPGPVPPAREKGVGLHGHLGPEAPDSARCLSPRLVLPRGHAHVRRGALCPLPDKPRKRQARGPRMRAVQKSMCVLLVAAALLAALYLHVWTPKGPGAVDLRRRPLEPPPALPGPSQQYAHIAFHLKQDVLEAQTPADQLLIVRANSPLEYPAQGVEVRPLHTILIPGLSLQATGRKLYQVNLTASMGTFNMAATVEAVAVQGEGEHSLSLAGARLDHLNRQLQFITYTNTLYHPNTADTVQFATDGHQATFFIRIRHTPTPKLYDPGYPADGEDYNISALVTVATKTFLRYDKLRALIASVRRFYPSITIVVADDSPQPERLVGPHLEHYLMPFGKGWFAGRNLAISQVATKYVLWVDDDFIFTPRTRLEKLVDVLEKTSLDLVGGAVREITGYSATYRHKISIEPGGPEGDCLRVVPGWHHPIAGFPGCVVADGVINFFLARTDKVRQVGFDPRLSRVAHIEFFIDGLGVLHVGSCEDVVVDHASKLRLPWRQTESERQYARFRYPPPADTSVSTKHGLFYFKNRFKCMAGN</sequence>
<comment type="similarity">
    <text evidence="2">Belongs to the glycosyltransferase 2 family.</text>
</comment>
<keyword evidence="15" id="KW-1185">Reference proteome</keyword>
<dbReference type="GO" id="GO:0008340">
    <property type="term" value="P:determination of adult lifespan"/>
    <property type="evidence" value="ECO:0007669"/>
    <property type="project" value="Ensembl"/>
</dbReference>
<evidence type="ECO:0000256" key="2">
    <source>
        <dbReference type="ARBA" id="ARBA00006739"/>
    </source>
</evidence>
<keyword evidence="9 12" id="KW-0472">Membrane</keyword>
<evidence type="ECO:0000256" key="7">
    <source>
        <dbReference type="ARBA" id="ARBA00022989"/>
    </source>
</evidence>
<evidence type="ECO:0000256" key="4">
    <source>
        <dbReference type="ARBA" id="ARBA00022679"/>
    </source>
</evidence>
<reference evidence="14" key="1">
    <citation type="submission" date="2025-08" db="UniProtKB">
        <authorList>
            <consortium name="Ensembl"/>
        </authorList>
    </citation>
    <scope>IDENTIFICATION</scope>
</reference>
<dbReference type="AlphaFoldDB" id="A0A7M4E7C3"/>
<evidence type="ECO:0000256" key="12">
    <source>
        <dbReference type="SAM" id="Phobius"/>
    </source>
</evidence>
<protein>
    <submittedName>
        <fullName evidence="14">Beta-1,4-N-acetyl-galactosaminyltransferase 1</fullName>
    </submittedName>
</protein>
<dbReference type="OMA" id="PEKKYAH"/>
<dbReference type="GO" id="GO:0060173">
    <property type="term" value="P:limb development"/>
    <property type="evidence" value="ECO:0007669"/>
    <property type="project" value="Ensembl"/>
</dbReference>
<dbReference type="Proteomes" id="UP000594220">
    <property type="component" value="Unplaced"/>
</dbReference>
<feature type="transmembrane region" description="Helical" evidence="12">
    <location>
        <begin position="140"/>
        <end position="159"/>
    </location>
</feature>
<evidence type="ECO:0000313" key="14">
    <source>
        <dbReference type="Ensembl" id="ENSCPRP00005005576.1"/>
    </source>
</evidence>
<evidence type="ECO:0000256" key="10">
    <source>
        <dbReference type="ARBA" id="ARBA00023157"/>
    </source>
</evidence>
<evidence type="ECO:0000256" key="5">
    <source>
        <dbReference type="ARBA" id="ARBA00022692"/>
    </source>
</evidence>
<keyword evidence="8" id="KW-0333">Golgi apparatus</keyword>
<proteinExistence type="inferred from homology"/>
<dbReference type="GO" id="GO:0019915">
    <property type="term" value="P:lipid storage"/>
    <property type="evidence" value="ECO:0007669"/>
    <property type="project" value="Ensembl"/>
</dbReference>
<keyword evidence="5 12" id="KW-0812">Transmembrane</keyword>
<name>A0A7M4E7C3_CROPO</name>
<dbReference type="InterPro" id="IPR029044">
    <property type="entry name" value="Nucleotide-diphossugar_trans"/>
</dbReference>
<dbReference type="GO" id="GO:0021675">
    <property type="term" value="P:nerve development"/>
    <property type="evidence" value="ECO:0007669"/>
    <property type="project" value="Ensembl"/>
</dbReference>
<dbReference type="GO" id="GO:0000139">
    <property type="term" value="C:Golgi membrane"/>
    <property type="evidence" value="ECO:0007669"/>
    <property type="project" value="UniProtKB-SubCell"/>
</dbReference>
<accession>A0A7M4E7C3</accession>
<evidence type="ECO:0000256" key="6">
    <source>
        <dbReference type="ARBA" id="ARBA00022968"/>
    </source>
</evidence>
<comment type="subcellular location">
    <subcellularLocation>
        <location evidence="1">Golgi apparatus membrane</location>
        <topology evidence="1">Single-pass type II membrane protein</topology>
    </subcellularLocation>
</comment>
<feature type="domain" description="Glycosyltransferase 2-like" evidence="13">
    <location>
        <begin position="352"/>
        <end position="472"/>
    </location>
</feature>
<evidence type="ECO:0000313" key="15">
    <source>
        <dbReference type="Proteomes" id="UP000594220"/>
    </source>
</evidence>
<evidence type="ECO:0000256" key="11">
    <source>
        <dbReference type="SAM" id="MobiDB-lite"/>
    </source>
</evidence>
<feature type="region of interest" description="Disordered" evidence="11">
    <location>
        <begin position="47"/>
        <end position="85"/>
    </location>
</feature>
<dbReference type="GO" id="GO:0003947">
    <property type="term" value="F:(N-acetylneuraminyl)-galactosylglucosylceramide N-acetylgalactosaminyltransferase activity"/>
    <property type="evidence" value="ECO:0007669"/>
    <property type="project" value="Ensembl"/>
</dbReference>
<gene>
    <name evidence="14" type="primary">B4GALNT1</name>
</gene>
<dbReference type="Ensembl" id="ENSCPRT00005006546.1">
    <property type="protein sequence ID" value="ENSCPRP00005005576.1"/>
    <property type="gene ID" value="ENSCPRG00005004004.1"/>
</dbReference>
<dbReference type="Pfam" id="PF00535">
    <property type="entry name" value="Glycos_transf_2"/>
    <property type="match status" value="1"/>
</dbReference>
<dbReference type="SUPFAM" id="SSF53448">
    <property type="entry name" value="Nucleotide-diphospho-sugar transferases"/>
    <property type="match status" value="1"/>
</dbReference>
<dbReference type="GO" id="GO:0001574">
    <property type="term" value="P:ganglioside biosynthetic process"/>
    <property type="evidence" value="ECO:0007669"/>
    <property type="project" value="Ensembl"/>
</dbReference>